<protein>
    <submittedName>
        <fullName evidence="1">Uncharacterized protein</fullName>
    </submittedName>
</protein>
<proteinExistence type="predicted"/>
<gene>
    <name evidence="1" type="ORF">V1525DRAFT_414317</name>
</gene>
<dbReference type="EMBL" id="MU971524">
    <property type="protein sequence ID" value="KAK9234053.1"/>
    <property type="molecule type" value="Genomic_DNA"/>
</dbReference>
<sequence length="78" mass="9144">MGLLRIIHWATGDQCENNPRMQRDLCDSIIRSPQELINKLKRPYEEALGFSRPTGHTMRKAPKSYYYMGPNNDYVKDN</sequence>
<accession>A0ACC3SR21</accession>
<dbReference type="Proteomes" id="UP001433508">
    <property type="component" value="Unassembled WGS sequence"/>
</dbReference>
<keyword evidence="2" id="KW-1185">Reference proteome</keyword>
<organism evidence="1 2">
    <name type="scientific">Lipomyces kononenkoae</name>
    <name type="common">Yeast</name>
    <dbReference type="NCBI Taxonomy" id="34357"/>
    <lineage>
        <taxon>Eukaryota</taxon>
        <taxon>Fungi</taxon>
        <taxon>Dikarya</taxon>
        <taxon>Ascomycota</taxon>
        <taxon>Saccharomycotina</taxon>
        <taxon>Lipomycetes</taxon>
        <taxon>Lipomycetales</taxon>
        <taxon>Lipomycetaceae</taxon>
        <taxon>Lipomyces</taxon>
    </lineage>
</organism>
<evidence type="ECO:0000313" key="2">
    <source>
        <dbReference type="Proteomes" id="UP001433508"/>
    </source>
</evidence>
<comment type="caution">
    <text evidence="1">The sequence shown here is derived from an EMBL/GenBank/DDBJ whole genome shotgun (WGS) entry which is preliminary data.</text>
</comment>
<reference evidence="2" key="1">
    <citation type="journal article" date="2024" name="Front. Bioeng. Biotechnol.">
        <title>Genome-scale model development and genomic sequencing of the oleaginous clade Lipomyces.</title>
        <authorList>
            <person name="Czajka J.J."/>
            <person name="Han Y."/>
            <person name="Kim J."/>
            <person name="Mondo S.J."/>
            <person name="Hofstad B.A."/>
            <person name="Robles A."/>
            <person name="Haridas S."/>
            <person name="Riley R."/>
            <person name="LaButti K."/>
            <person name="Pangilinan J."/>
            <person name="Andreopoulos W."/>
            <person name="Lipzen A."/>
            <person name="Yan J."/>
            <person name="Wang M."/>
            <person name="Ng V."/>
            <person name="Grigoriev I.V."/>
            <person name="Spatafora J.W."/>
            <person name="Magnuson J.K."/>
            <person name="Baker S.E."/>
            <person name="Pomraning K.R."/>
        </authorList>
    </citation>
    <scope>NUCLEOTIDE SEQUENCE [LARGE SCALE GENOMIC DNA]</scope>
    <source>
        <strain evidence="2">CBS 7786</strain>
    </source>
</reference>
<name>A0ACC3SR21_LIPKO</name>
<evidence type="ECO:0000313" key="1">
    <source>
        <dbReference type="EMBL" id="KAK9234053.1"/>
    </source>
</evidence>